<protein>
    <submittedName>
        <fullName evidence="1">Uncharacterized protein</fullName>
    </submittedName>
</protein>
<comment type="caution">
    <text evidence="1">The sequence shown here is derived from an EMBL/GenBank/DDBJ whole genome shotgun (WGS) entry which is preliminary data.</text>
</comment>
<keyword evidence="2" id="KW-1185">Reference proteome</keyword>
<dbReference type="Proteomes" id="UP000326759">
    <property type="component" value="Unassembled WGS sequence"/>
</dbReference>
<sequence>MLLMIANNPLSVWESVGELDKLQSLEELVLGHEHISGRGNYALEFTFGRIRTLKMLNRTHVNPREKRDYQIFYLRSFSGDYYSNGGTENPEEAKLSEEFIKKHPSYLAVVRIHGIPSR</sequence>
<name>A0A5N5SWC4_9CRUS</name>
<dbReference type="AlphaFoldDB" id="A0A5N5SWC4"/>
<organism evidence="1 2">
    <name type="scientific">Armadillidium nasatum</name>
    <dbReference type="NCBI Taxonomy" id="96803"/>
    <lineage>
        <taxon>Eukaryota</taxon>
        <taxon>Metazoa</taxon>
        <taxon>Ecdysozoa</taxon>
        <taxon>Arthropoda</taxon>
        <taxon>Crustacea</taxon>
        <taxon>Multicrustacea</taxon>
        <taxon>Malacostraca</taxon>
        <taxon>Eumalacostraca</taxon>
        <taxon>Peracarida</taxon>
        <taxon>Isopoda</taxon>
        <taxon>Oniscidea</taxon>
        <taxon>Crinocheta</taxon>
        <taxon>Armadillidiidae</taxon>
        <taxon>Armadillidium</taxon>
    </lineage>
</organism>
<dbReference type="EMBL" id="SEYY01020841">
    <property type="protein sequence ID" value="KAB7496980.1"/>
    <property type="molecule type" value="Genomic_DNA"/>
</dbReference>
<dbReference type="SUPFAM" id="SSF52075">
    <property type="entry name" value="Outer arm dynein light chain 1"/>
    <property type="match status" value="1"/>
</dbReference>
<dbReference type="Gene3D" id="3.80.10.10">
    <property type="entry name" value="Ribonuclease Inhibitor"/>
    <property type="match status" value="1"/>
</dbReference>
<reference evidence="1 2" key="1">
    <citation type="journal article" date="2019" name="PLoS Biol.">
        <title>Sex chromosomes control vertical transmission of feminizing Wolbachia symbionts in an isopod.</title>
        <authorList>
            <person name="Becking T."/>
            <person name="Chebbi M.A."/>
            <person name="Giraud I."/>
            <person name="Moumen B."/>
            <person name="Laverre T."/>
            <person name="Caubet Y."/>
            <person name="Peccoud J."/>
            <person name="Gilbert C."/>
            <person name="Cordaux R."/>
        </authorList>
    </citation>
    <scope>NUCLEOTIDE SEQUENCE [LARGE SCALE GENOMIC DNA]</scope>
    <source>
        <strain evidence="1">ANa2</strain>
        <tissue evidence="1">Whole body excluding digestive tract and cuticle</tissue>
    </source>
</reference>
<gene>
    <name evidence="1" type="ORF">Anas_10985</name>
</gene>
<proteinExistence type="predicted"/>
<evidence type="ECO:0000313" key="2">
    <source>
        <dbReference type="Proteomes" id="UP000326759"/>
    </source>
</evidence>
<dbReference type="OrthoDB" id="5273213at2759"/>
<evidence type="ECO:0000313" key="1">
    <source>
        <dbReference type="EMBL" id="KAB7496980.1"/>
    </source>
</evidence>
<dbReference type="InterPro" id="IPR032675">
    <property type="entry name" value="LRR_dom_sf"/>
</dbReference>
<accession>A0A5N5SWC4</accession>